<protein>
    <submittedName>
        <fullName evidence="5">GntR family transcriptional regulator</fullName>
    </submittedName>
</protein>
<keyword evidence="3" id="KW-0804">Transcription</keyword>
<dbReference type="Pfam" id="PF00392">
    <property type="entry name" value="GntR"/>
    <property type="match status" value="1"/>
</dbReference>
<comment type="caution">
    <text evidence="5">The sequence shown here is derived from an EMBL/GenBank/DDBJ whole genome shotgun (WGS) entry which is preliminary data.</text>
</comment>
<dbReference type="Gene3D" id="1.10.10.10">
    <property type="entry name" value="Winged helix-like DNA-binding domain superfamily/Winged helix DNA-binding domain"/>
    <property type="match status" value="1"/>
</dbReference>
<name>A0ABW3TMT2_9MICO</name>
<dbReference type="SUPFAM" id="SSF46785">
    <property type="entry name" value="Winged helix' DNA-binding domain"/>
    <property type="match status" value="1"/>
</dbReference>
<dbReference type="EMBL" id="JBHTLY010000002">
    <property type="protein sequence ID" value="MFD1201778.1"/>
    <property type="molecule type" value="Genomic_DNA"/>
</dbReference>
<feature type="domain" description="HTH gntR-type" evidence="4">
    <location>
        <begin position="14"/>
        <end position="81"/>
    </location>
</feature>
<dbReference type="PROSITE" id="PS50949">
    <property type="entry name" value="HTH_GNTR"/>
    <property type="match status" value="1"/>
</dbReference>
<keyword evidence="6" id="KW-1185">Reference proteome</keyword>
<dbReference type="PANTHER" id="PTHR43537">
    <property type="entry name" value="TRANSCRIPTIONAL REGULATOR, GNTR FAMILY"/>
    <property type="match status" value="1"/>
</dbReference>
<dbReference type="PANTHER" id="PTHR43537:SF5">
    <property type="entry name" value="UXU OPERON TRANSCRIPTIONAL REGULATOR"/>
    <property type="match status" value="1"/>
</dbReference>
<gene>
    <name evidence="5" type="ORF">ACFQ3U_07725</name>
</gene>
<dbReference type="InterPro" id="IPR036388">
    <property type="entry name" value="WH-like_DNA-bd_sf"/>
</dbReference>
<dbReference type="InterPro" id="IPR000524">
    <property type="entry name" value="Tscrpt_reg_HTH_GntR"/>
</dbReference>
<evidence type="ECO:0000259" key="4">
    <source>
        <dbReference type="PROSITE" id="PS50949"/>
    </source>
</evidence>
<dbReference type="RefSeq" id="WP_343957574.1">
    <property type="nucleotide sequence ID" value="NZ_BAAAKZ010000002.1"/>
</dbReference>
<dbReference type="CDD" id="cd07377">
    <property type="entry name" value="WHTH_GntR"/>
    <property type="match status" value="1"/>
</dbReference>
<proteinExistence type="predicted"/>
<evidence type="ECO:0000256" key="2">
    <source>
        <dbReference type="ARBA" id="ARBA00023125"/>
    </source>
</evidence>
<dbReference type="SMART" id="SM00345">
    <property type="entry name" value="HTH_GNTR"/>
    <property type="match status" value="1"/>
</dbReference>
<evidence type="ECO:0000313" key="5">
    <source>
        <dbReference type="EMBL" id="MFD1201778.1"/>
    </source>
</evidence>
<evidence type="ECO:0000313" key="6">
    <source>
        <dbReference type="Proteomes" id="UP001597181"/>
    </source>
</evidence>
<organism evidence="5 6">
    <name type="scientific">Leucobacter albus</name>
    <dbReference type="NCBI Taxonomy" id="272210"/>
    <lineage>
        <taxon>Bacteria</taxon>
        <taxon>Bacillati</taxon>
        <taxon>Actinomycetota</taxon>
        <taxon>Actinomycetes</taxon>
        <taxon>Micrococcales</taxon>
        <taxon>Microbacteriaceae</taxon>
        <taxon>Leucobacter</taxon>
    </lineage>
</organism>
<reference evidence="6" key="1">
    <citation type="journal article" date="2019" name="Int. J. Syst. Evol. Microbiol.">
        <title>The Global Catalogue of Microorganisms (GCM) 10K type strain sequencing project: providing services to taxonomists for standard genome sequencing and annotation.</title>
        <authorList>
            <consortium name="The Broad Institute Genomics Platform"/>
            <consortium name="The Broad Institute Genome Sequencing Center for Infectious Disease"/>
            <person name="Wu L."/>
            <person name="Ma J."/>
        </authorList>
    </citation>
    <scope>NUCLEOTIDE SEQUENCE [LARGE SCALE GENOMIC DNA]</scope>
    <source>
        <strain evidence="6">CCUG 50213</strain>
    </source>
</reference>
<dbReference type="Proteomes" id="UP001597181">
    <property type="component" value="Unassembled WGS sequence"/>
</dbReference>
<evidence type="ECO:0000256" key="1">
    <source>
        <dbReference type="ARBA" id="ARBA00023015"/>
    </source>
</evidence>
<accession>A0ABW3TMT2</accession>
<dbReference type="InterPro" id="IPR036390">
    <property type="entry name" value="WH_DNA-bd_sf"/>
</dbReference>
<keyword evidence="1" id="KW-0805">Transcription regulation</keyword>
<sequence length="237" mass="25822">MPIPVSKPQPLAKTLIADELYTVLKHRIVSGELSPGQPLTDEGLAEEFGASRTPVREALNLLALQGFVETVPQRGTTVTELSARVFDDAMRVLLGLTTFAVREAIPLLTETDRDRLREFREATLRGNAALREVAGDAAMVDRLFAVYFDRYANEVLIETQGGVFPHVRRSFLAFEHEIGVAGTAAAEVLRAAIDHSLNGEASEAVAAIEDYAARLESAISECFARRDEARDASEGVI</sequence>
<evidence type="ECO:0000256" key="3">
    <source>
        <dbReference type="ARBA" id="ARBA00023163"/>
    </source>
</evidence>
<keyword evidence="2" id="KW-0238">DNA-binding</keyword>